<protein>
    <submittedName>
        <fullName evidence="1">Cell division protein FtsQ</fullName>
    </submittedName>
</protein>
<evidence type="ECO:0000313" key="1">
    <source>
        <dbReference type="EMBL" id="HIZ73695.1"/>
    </source>
</evidence>
<reference evidence="1" key="1">
    <citation type="journal article" date="2021" name="PeerJ">
        <title>Extensive microbial diversity within the chicken gut microbiome revealed by metagenomics and culture.</title>
        <authorList>
            <person name="Gilroy R."/>
            <person name="Ravi A."/>
            <person name="Getino M."/>
            <person name="Pursley I."/>
            <person name="Horton D.L."/>
            <person name="Alikhan N.F."/>
            <person name="Baker D."/>
            <person name="Gharbi K."/>
            <person name="Hall N."/>
            <person name="Watson M."/>
            <person name="Adriaenssens E.M."/>
            <person name="Foster-Nyarko E."/>
            <person name="Jarju S."/>
            <person name="Secka A."/>
            <person name="Antonio M."/>
            <person name="Oren A."/>
            <person name="Chaudhuri R.R."/>
            <person name="La Ragione R."/>
            <person name="Hildebrand F."/>
            <person name="Pallen M.J."/>
        </authorList>
    </citation>
    <scope>NUCLEOTIDE SEQUENCE</scope>
    <source>
        <strain evidence="1">CHK196-3914</strain>
    </source>
</reference>
<proteinExistence type="predicted"/>
<reference evidence="1" key="2">
    <citation type="submission" date="2021-04" db="EMBL/GenBank/DDBJ databases">
        <authorList>
            <person name="Gilroy R."/>
        </authorList>
    </citation>
    <scope>NUCLEOTIDE SEQUENCE</scope>
    <source>
        <strain evidence="1">CHK196-3914</strain>
    </source>
</reference>
<organism evidence="1 2">
    <name type="scientific">Candidatus Mediterraneibacter stercoravium</name>
    <dbReference type="NCBI Taxonomy" id="2838685"/>
    <lineage>
        <taxon>Bacteria</taxon>
        <taxon>Bacillati</taxon>
        <taxon>Bacillota</taxon>
        <taxon>Clostridia</taxon>
        <taxon>Lachnospirales</taxon>
        <taxon>Lachnospiraceae</taxon>
        <taxon>Mediterraneibacter</taxon>
    </lineage>
</organism>
<name>A0A9D2G7E5_9FIRM</name>
<dbReference type="EMBL" id="DXAY01000007">
    <property type="protein sequence ID" value="HIZ73695.1"/>
    <property type="molecule type" value="Genomic_DNA"/>
</dbReference>
<accession>A0A9D2G7E5</accession>
<keyword evidence="1" id="KW-0132">Cell division</keyword>
<comment type="caution">
    <text evidence="1">The sequence shown here is derived from an EMBL/GenBank/DDBJ whole genome shotgun (WGS) entry which is preliminary data.</text>
</comment>
<feature type="non-terminal residue" evidence="1">
    <location>
        <position position="1"/>
    </location>
</feature>
<keyword evidence="1" id="KW-0131">Cell cycle</keyword>
<dbReference type="GO" id="GO:0051301">
    <property type="term" value="P:cell division"/>
    <property type="evidence" value="ECO:0007669"/>
    <property type="project" value="UniProtKB-KW"/>
</dbReference>
<dbReference type="AlphaFoldDB" id="A0A9D2G7E5"/>
<evidence type="ECO:0000313" key="2">
    <source>
        <dbReference type="Proteomes" id="UP000824116"/>
    </source>
</evidence>
<dbReference type="Proteomes" id="UP000824116">
    <property type="component" value="Unassembled WGS sequence"/>
</dbReference>
<sequence>TVQVEGNEYYGESSITAWIQNDDLSVNTLYILFKYNLTDADVPSGVESMSASLVNPWTVKITVKEKEMLGYVDYDGAYLYFDRNGIASLRTKEILEGVPYIEGLEFDASEVEMGSVLPVSDDSIFKKIMDVSNFLTKYSLDPDRLVCEGEGIALYFGSVEVLLGEENYENRLAQVEPILEKLRENYPDTAGTLHLENYDTDSESVRFVPSE</sequence>
<gene>
    <name evidence="1" type="ORF">H9723_00415</name>
</gene>